<sequence>MLMVFIPYPIKLLRYKYVVAGTTSLGNIKIEEITEDIGITFERLWWVEHAKEIEEKRIRDEYKDNLNRINKVFNENYEK</sequence>
<evidence type="ECO:0000313" key="2">
    <source>
        <dbReference type="Proteomes" id="UP001162175"/>
    </source>
</evidence>
<protein>
    <submittedName>
        <fullName evidence="1">Uncharacterized protein</fullName>
    </submittedName>
</protein>
<comment type="caution">
    <text evidence="1">The sequence shown here is derived from an EMBL/GenBank/DDBJ whole genome shotgun (WGS) entry which is preliminary data.</text>
</comment>
<accession>A0AA43QXC0</accession>
<organism evidence="1 2">
    <name type="scientific">Mycoplasmopsis arginini</name>
    <name type="common">Mycoplasma arginini</name>
    <dbReference type="NCBI Taxonomy" id="2094"/>
    <lineage>
        <taxon>Bacteria</taxon>
        <taxon>Bacillati</taxon>
        <taxon>Mycoplasmatota</taxon>
        <taxon>Mycoplasmoidales</taxon>
        <taxon>Metamycoplasmataceae</taxon>
        <taxon>Mycoplasmopsis</taxon>
    </lineage>
</organism>
<proteinExistence type="predicted"/>
<dbReference type="Proteomes" id="UP001162175">
    <property type="component" value="Unassembled WGS sequence"/>
</dbReference>
<name>A0AA43QXC0_MYCAR</name>
<dbReference type="EMBL" id="JAPFAR010000093">
    <property type="protein sequence ID" value="MDI3349714.1"/>
    <property type="molecule type" value="Genomic_DNA"/>
</dbReference>
<dbReference type="AlphaFoldDB" id="A0AA43QXC0"/>
<evidence type="ECO:0000313" key="1">
    <source>
        <dbReference type="EMBL" id="MDI3349714.1"/>
    </source>
</evidence>
<reference evidence="1" key="1">
    <citation type="submission" date="2022-11" db="EMBL/GenBank/DDBJ databases">
        <title>Draft genome of Mycoplasma arginini isolated from fly.</title>
        <authorList>
            <person name="Severgnini M."/>
            <person name="Gioia G."/>
            <person name="Cremonesi P."/>
            <person name="Moroni P."/>
            <person name="Addis M.F."/>
            <person name="Castiglioni B."/>
        </authorList>
    </citation>
    <scope>NUCLEOTIDE SEQUENCE</scope>
    <source>
        <strain evidence="1">QMP CG1-1632</strain>
    </source>
</reference>
<gene>
    <name evidence="1" type="ORF">DCBHLPFO_00764</name>
</gene>